<gene>
    <name evidence="2" type="ORF">CDAR_507701</name>
</gene>
<evidence type="ECO:0000313" key="2">
    <source>
        <dbReference type="EMBL" id="GIY54273.1"/>
    </source>
</evidence>
<sequence>MGLYSLATAIPVEFENYFDSQSVKLVSGPSRVVSVSDHSSDFVSHGHVCIYFTACGYGEQPLKNINKFDDFYHRMAMAKHERTFLPPCHVLASTHLNMQFPLKTKIMVTKSIALALKRVIDRGAPSNIHSLQNLPLRDRNVKMRSFKSPPPKISPNPHDSNS</sequence>
<keyword evidence="3" id="KW-1185">Reference proteome</keyword>
<comment type="caution">
    <text evidence="2">The sequence shown here is derived from an EMBL/GenBank/DDBJ whole genome shotgun (WGS) entry which is preliminary data.</text>
</comment>
<dbReference type="EMBL" id="BPLQ01010896">
    <property type="protein sequence ID" value="GIY54273.1"/>
    <property type="molecule type" value="Genomic_DNA"/>
</dbReference>
<dbReference type="Proteomes" id="UP001054837">
    <property type="component" value="Unassembled WGS sequence"/>
</dbReference>
<protein>
    <submittedName>
        <fullName evidence="2">Uncharacterized protein</fullName>
    </submittedName>
</protein>
<name>A0AAV4U943_9ARAC</name>
<accession>A0AAV4U943</accession>
<evidence type="ECO:0000256" key="1">
    <source>
        <dbReference type="SAM" id="MobiDB-lite"/>
    </source>
</evidence>
<feature type="region of interest" description="Disordered" evidence="1">
    <location>
        <begin position="139"/>
        <end position="162"/>
    </location>
</feature>
<organism evidence="2 3">
    <name type="scientific">Caerostris darwini</name>
    <dbReference type="NCBI Taxonomy" id="1538125"/>
    <lineage>
        <taxon>Eukaryota</taxon>
        <taxon>Metazoa</taxon>
        <taxon>Ecdysozoa</taxon>
        <taxon>Arthropoda</taxon>
        <taxon>Chelicerata</taxon>
        <taxon>Arachnida</taxon>
        <taxon>Araneae</taxon>
        <taxon>Araneomorphae</taxon>
        <taxon>Entelegynae</taxon>
        <taxon>Araneoidea</taxon>
        <taxon>Araneidae</taxon>
        <taxon>Caerostris</taxon>
    </lineage>
</organism>
<dbReference type="AlphaFoldDB" id="A0AAV4U943"/>
<reference evidence="2 3" key="1">
    <citation type="submission" date="2021-06" db="EMBL/GenBank/DDBJ databases">
        <title>Caerostris darwini draft genome.</title>
        <authorList>
            <person name="Kono N."/>
            <person name="Arakawa K."/>
        </authorList>
    </citation>
    <scope>NUCLEOTIDE SEQUENCE [LARGE SCALE GENOMIC DNA]</scope>
</reference>
<proteinExistence type="predicted"/>
<evidence type="ECO:0000313" key="3">
    <source>
        <dbReference type="Proteomes" id="UP001054837"/>
    </source>
</evidence>